<dbReference type="OrthoDB" id="5426563at2759"/>
<gene>
    <name evidence="2" type="ORF">N7541_001710</name>
</gene>
<name>A0A9W9RYM8_PENBR</name>
<comment type="caution">
    <text evidence="2">The sequence shown here is derived from an EMBL/GenBank/DDBJ whole genome shotgun (WGS) entry which is preliminary data.</text>
</comment>
<reference evidence="2" key="2">
    <citation type="journal article" date="2023" name="IMA Fungus">
        <title>Comparative genomic study of the Penicillium genus elucidates a diverse pangenome and 15 lateral gene transfer events.</title>
        <authorList>
            <person name="Petersen C."/>
            <person name="Sorensen T."/>
            <person name="Nielsen M.R."/>
            <person name="Sondergaard T.E."/>
            <person name="Sorensen J.L."/>
            <person name="Fitzpatrick D.A."/>
            <person name="Frisvad J.C."/>
            <person name="Nielsen K.L."/>
        </authorList>
    </citation>
    <scope>NUCLEOTIDE SEQUENCE</scope>
    <source>
        <strain evidence="2">IBT 35675</strain>
    </source>
</reference>
<feature type="region of interest" description="Disordered" evidence="1">
    <location>
        <begin position="31"/>
        <end position="53"/>
    </location>
</feature>
<keyword evidence="3" id="KW-1185">Reference proteome</keyword>
<feature type="region of interest" description="Disordered" evidence="1">
    <location>
        <begin position="1"/>
        <end position="20"/>
    </location>
</feature>
<dbReference type="EMBL" id="JAPZBR010000001">
    <property type="protein sequence ID" value="KAJ5367769.1"/>
    <property type="molecule type" value="Genomic_DNA"/>
</dbReference>
<evidence type="ECO:0000313" key="2">
    <source>
        <dbReference type="EMBL" id="KAJ5367769.1"/>
    </source>
</evidence>
<organism evidence="2 3">
    <name type="scientific">Penicillium brevicompactum</name>
    <dbReference type="NCBI Taxonomy" id="5074"/>
    <lineage>
        <taxon>Eukaryota</taxon>
        <taxon>Fungi</taxon>
        <taxon>Dikarya</taxon>
        <taxon>Ascomycota</taxon>
        <taxon>Pezizomycotina</taxon>
        <taxon>Eurotiomycetes</taxon>
        <taxon>Eurotiomycetidae</taxon>
        <taxon>Eurotiales</taxon>
        <taxon>Aspergillaceae</taxon>
        <taxon>Penicillium</taxon>
    </lineage>
</organism>
<dbReference type="AlphaFoldDB" id="A0A9W9RYM8"/>
<reference evidence="2" key="1">
    <citation type="submission" date="2022-12" db="EMBL/GenBank/DDBJ databases">
        <authorList>
            <person name="Petersen C."/>
        </authorList>
    </citation>
    <scope>NUCLEOTIDE SEQUENCE</scope>
    <source>
        <strain evidence="2">IBT 35675</strain>
    </source>
</reference>
<sequence length="227" mass="25235">MNWTGGQLQRHHTRSGLLTKAQKQNFAKSRLKGTASLPSSPFRNFPEGLGTRKDDAANRTAINNQAGEPVSHLPAHRPAHLTGHASNASELSHIKRQLLEEPDWAAVAVTRPLELSFTSSEEVERFGKRRRLNDKDRKRVSDNVSPFLELPSHRMRNPRSVIDSIEGIQIEINGQLVVQSHDSSVAINSLSSQSMLLDREGSLTSGQNVEKDHMTATWVSNLFARPP</sequence>
<proteinExistence type="predicted"/>
<accession>A0A9W9RYM8</accession>
<evidence type="ECO:0000313" key="3">
    <source>
        <dbReference type="Proteomes" id="UP001148299"/>
    </source>
</evidence>
<dbReference type="Proteomes" id="UP001148299">
    <property type="component" value="Unassembled WGS sequence"/>
</dbReference>
<evidence type="ECO:0000256" key="1">
    <source>
        <dbReference type="SAM" id="MobiDB-lite"/>
    </source>
</evidence>
<protein>
    <submittedName>
        <fullName evidence="2">Uncharacterized protein</fullName>
    </submittedName>
</protein>